<evidence type="ECO:0000256" key="9">
    <source>
        <dbReference type="ARBA" id="ARBA00022927"/>
    </source>
</evidence>
<dbReference type="PROSITE" id="PS52015">
    <property type="entry name" value="TONB_CTD"/>
    <property type="match status" value="1"/>
</dbReference>
<evidence type="ECO:0000313" key="18">
    <source>
        <dbReference type="Proteomes" id="UP000281391"/>
    </source>
</evidence>
<evidence type="ECO:0000313" key="17">
    <source>
        <dbReference type="EMBL" id="VDZ62704.1"/>
    </source>
</evidence>
<keyword evidence="10 14" id="KW-0735">Signal-anchor</keyword>
<evidence type="ECO:0000259" key="16">
    <source>
        <dbReference type="PROSITE" id="PS52015"/>
    </source>
</evidence>
<evidence type="ECO:0000256" key="11">
    <source>
        <dbReference type="ARBA" id="ARBA00022989"/>
    </source>
</evidence>
<dbReference type="EMBL" id="LR134117">
    <property type="protein sequence ID" value="VDZ62704.1"/>
    <property type="molecule type" value="Genomic_DNA"/>
</dbReference>
<evidence type="ECO:0000256" key="3">
    <source>
        <dbReference type="ARBA" id="ARBA00022362"/>
    </source>
</evidence>
<feature type="compositionally biased region" description="Low complexity" evidence="15">
    <location>
        <begin position="139"/>
        <end position="157"/>
    </location>
</feature>
<evidence type="ECO:0000256" key="12">
    <source>
        <dbReference type="ARBA" id="ARBA00023136"/>
    </source>
</evidence>
<evidence type="ECO:0000256" key="2">
    <source>
        <dbReference type="ARBA" id="ARBA00006555"/>
    </source>
</evidence>
<organism evidence="17 18">
    <name type="scientific">Serratia odorifera</name>
    <dbReference type="NCBI Taxonomy" id="618"/>
    <lineage>
        <taxon>Bacteria</taxon>
        <taxon>Pseudomonadati</taxon>
        <taxon>Pseudomonadota</taxon>
        <taxon>Gammaproteobacteria</taxon>
        <taxon>Enterobacterales</taxon>
        <taxon>Yersiniaceae</taxon>
        <taxon>Serratia</taxon>
    </lineage>
</organism>
<protein>
    <recommendedName>
        <fullName evidence="3 14">Protein TonB</fullName>
    </recommendedName>
</protein>
<comment type="function">
    <text evidence="14">Interacts with outer membrane receptor proteins that carry out high-affinity binding and energy dependent uptake into the periplasmic space of specific substrates. It could act to transduce energy from the cytoplasmic membrane to specific energy-requiring processes in the outer membrane, resulting in the release into the periplasm of ligands bound by these outer membrane proteins.</text>
</comment>
<reference evidence="17 18" key="1">
    <citation type="submission" date="2018-12" db="EMBL/GenBank/DDBJ databases">
        <authorList>
            <consortium name="Pathogen Informatics"/>
        </authorList>
    </citation>
    <scope>NUCLEOTIDE SEQUENCE [LARGE SCALE GENOMIC DNA]</scope>
    <source>
        <strain evidence="17 18">NCTC11214</strain>
    </source>
</reference>
<dbReference type="GO" id="GO:0031992">
    <property type="term" value="F:energy transducer activity"/>
    <property type="evidence" value="ECO:0007669"/>
    <property type="project" value="InterPro"/>
</dbReference>
<dbReference type="InterPro" id="IPR049924">
    <property type="entry name" value="TonB_pro-rich"/>
</dbReference>
<dbReference type="InterPro" id="IPR037682">
    <property type="entry name" value="TonB_C"/>
</dbReference>
<dbReference type="InterPro" id="IPR003538">
    <property type="entry name" value="TonB"/>
</dbReference>
<keyword evidence="5 14" id="KW-1003">Cell membrane</keyword>
<evidence type="ECO:0000256" key="5">
    <source>
        <dbReference type="ARBA" id="ARBA00022475"/>
    </source>
</evidence>
<evidence type="ECO:0000256" key="15">
    <source>
        <dbReference type="SAM" id="MobiDB-lite"/>
    </source>
</evidence>
<keyword evidence="11" id="KW-1133">Transmembrane helix</keyword>
<evidence type="ECO:0000256" key="10">
    <source>
        <dbReference type="ARBA" id="ARBA00022968"/>
    </source>
</evidence>
<dbReference type="PANTHER" id="PTHR33446:SF8">
    <property type="entry name" value="PROTEIN TONB"/>
    <property type="match status" value="1"/>
</dbReference>
<dbReference type="InterPro" id="IPR051045">
    <property type="entry name" value="TonB-dependent_transducer"/>
</dbReference>
<evidence type="ECO:0000256" key="8">
    <source>
        <dbReference type="ARBA" id="ARBA00022737"/>
    </source>
</evidence>
<dbReference type="Pfam" id="PF16031">
    <property type="entry name" value="TonB_N"/>
    <property type="match status" value="1"/>
</dbReference>
<dbReference type="GO" id="GO:0055085">
    <property type="term" value="P:transmembrane transport"/>
    <property type="evidence" value="ECO:0007669"/>
    <property type="project" value="InterPro"/>
</dbReference>
<evidence type="ECO:0000256" key="6">
    <source>
        <dbReference type="ARBA" id="ARBA00022519"/>
    </source>
</evidence>
<dbReference type="GO" id="GO:0015891">
    <property type="term" value="P:siderophore transport"/>
    <property type="evidence" value="ECO:0007669"/>
    <property type="project" value="InterPro"/>
</dbReference>
<keyword evidence="7" id="KW-0812">Transmembrane</keyword>
<evidence type="ECO:0000256" key="14">
    <source>
        <dbReference type="RuleBase" id="RU362123"/>
    </source>
</evidence>
<evidence type="ECO:0000256" key="13">
    <source>
        <dbReference type="ARBA" id="ARBA00025849"/>
    </source>
</evidence>
<keyword evidence="12" id="KW-0472">Membrane</keyword>
<dbReference type="GO" id="GO:0098797">
    <property type="term" value="C:plasma membrane protein complex"/>
    <property type="evidence" value="ECO:0007669"/>
    <property type="project" value="TreeGrafter"/>
</dbReference>
<feature type="compositionally biased region" description="Basic and acidic residues" evidence="15">
    <location>
        <begin position="113"/>
        <end position="132"/>
    </location>
</feature>
<sequence length="250" mass="27542">MPLKKMFLIRRLSVPIVLSVGLHSALVAALLYASVKEVMDLPKPEDAPISVMMVNTAALAEPPPPAPAQPEPEPEVQPEPEPEPEPIPEPPPLPKAIPKPEPVKPKPKPKPKPKVEKPLKREPKKAEPREPSPFENDAPAKPVAKAPVKQAPTAPVTGNSRNLGPKPLNRVAPLYPARAQALQIEGRVRVQFDVDSDGRLSNVRILSAQPRNMFEREVKQAMRRWRYEAKEGKDLIVNIQFKLDGSASLD</sequence>
<accession>A0A447KXT7</accession>
<dbReference type="Gene3D" id="3.30.2420.10">
    <property type="entry name" value="TonB"/>
    <property type="match status" value="1"/>
</dbReference>
<dbReference type="SUPFAM" id="SSF74653">
    <property type="entry name" value="TolA/TonB C-terminal domain"/>
    <property type="match status" value="1"/>
</dbReference>
<dbReference type="KEGG" id="sof:NCTC11214_04196"/>
<dbReference type="NCBIfam" id="NF008082">
    <property type="entry name" value="PRK10819.1-3"/>
    <property type="match status" value="1"/>
</dbReference>
<evidence type="ECO:0000256" key="7">
    <source>
        <dbReference type="ARBA" id="ARBA00022692"/>
    </source>
</evidence>
<keyword evidence="9 14" id="KW-0653">Protein transport</keyword>
<feature type="compositionally biased region" description="Pro residues" evidence="15">
    <location>
        <begin position="87"/>
        <end position="100"/>
    </location>
</feature>
<keyword evidence="6 14" id="KW-0997">Cell inner membrane</keyword>
<name>A0A447KXT7_SEROD</name>
<dbReference type="PRINTS" id="PR01374">
    <property type="entry name" value="TONBPROTEIN"/>
</dbReference>
<comment type="similarity">
    <text evidence="2 14">Belongs to the TonB family.</text>
</comment>
<dbReference type="GO" id="GO:0015031">
    <property type="term" value="P:protein transport"/>
    <property type="evidence" value="ECO:0007669"/>
    <property type="project" value="UniProtKB-UniRule"/>
</dbReference>
<proteinExistence type="inferred from homology"/>
<comment type="subcellular location">
    <subcellularLocation>
        <location evidence="1 14">Cell inner membrane</location>
        <topology evidence="1 14">Single-pass membrane protein</topology>
        <orientation evidence="1 14">Periplasmic side</orientation>
    </subcellularLocation>
</comment>
<dbReference type="NCBIfam" id="TIGR01352">
    <property type="entry name" value="tonB_Cterm"/>
    <property type="match status" value="1"/>
</dbReference>
<dbReference type="Pfam" id="PF03544">
    <property type="entry name" value="TonB_C"/>
    <property type="match status" value="1"/>
</dbReference>
<dbReference type="AlphaFoldDB" id="A0A447KXT7"/>
<feature type="compositionally biased region" description="Acidic residues" evidence="15">
    <location>
        <begin position="72"/>
        <end position="86"/>
    </location>
</feature>
<dbReference type="Proteomes" id="UP000281391">
    <property type="component" value="Chromosome"/>
</dbReference>
<dbReference type="GO" id="GO:0030288">
    <property type="term" value="C:outer membrane-bounded periplasmic space"/>
    <property type="evidence" value="ECO:0007669"/>
    <property type="project" value="InterPro"/>
</dbReference>
<keyword evidence="8" id="KW-0677">Repeat</keyword>
<dbReference type="PANTHER" id="PTHR33446">
    <property type="entry name" value="PROTEIN TONB-RELATED"/>
    <property type="match status" value="1"/>
</dbReference>
<dbReference type="InterPro" id="IPR006260">
    <property type="entry name" value="TonB/TolA_C"/>
</dbReference>
<evidence type="ECO:0000256" key="4">
    <source>
        <dbReference type="ARBA" id="ARBA00022448"/>
    </source>
</evidence>
<feature type="region of interest" description="Disordered" evidence="15">
    <location>
        <begin position="60"/>
        <end position="168"/>
    </location>
</feature>
<feature type="compositionally biased region" description="Pro residues" evidence="15">
    <location>
        <begin position="61"/>
        <end position="71"/>
    </location>
</feature>
<dbReference type="RefSeq" id="WP_004962407.1">
    <property type="nucleotide sequence ID" value="NZ_JAEKCK010000016.1"/>
</dbReference>
<comment type="subunit">
    <text evidence="13">Homodimer. Forms a complex with the accessory proteins ExbB and ExbD.</text>
</comment>
<evidence type="ECO:0000256" key="1">
    <source>
        <dbReference type="ARBA" id="ARBA00004383"/>
    </source>
</evidence>
<keyword evidence="4 14" id="KW-0813">Transport</keyword>
<gene>
    <name evidence="17" type="primary">tonB</name>
    <name evidence="17" type="ORF">NCTC11214_04196</name>
</gene>
<feature type="domain" description="TonB C-terminal" evidence="16">
    <location>
        <begin position="160"/>
        <end position="250"/>
    </location>
</feature>